<dbReference type="Pfam" id="PF01636">
    <property type="entry name" value="APH"/>
    <property type="match status" value="1"/>
</dbReference>
<dbReference type="Pfam" id="PF13671">
    <property type="entry name" value="AAA_33"/>
    <property type="match status" value="1"/>
</dbReference>
<dbReference type="PANTHER" id="PTHR43883:SF1">
    <property type="entry name" value="GLUCONOKINASE"/>
    <property type="match status" value="1"/>
</dbReference>
<dbReference type="Proteomes" id="UP000738126">
    <property type="component" value="Unassembled WGS sequence"/>
</dbReference>
<sequence length="508" mass="56769">MTEPIDTLERHHELARALADPARYPWPVESVERIETHISTVLLAGAYVVKLKKPVDLGFLDFTGLERRRHYCDEEIRLNGRLAPEIYLRRAAITGSAAAPQIDGDGPAIEHAVLMRRFPEGELMDRLLREGRLPRGAIHKLAEAVARFHGRIPAAPAASEYGRPEAVAAPVRGNFTQLAQLGAASGIRAELRALERWSEAQLQRLEGALERRREAGMVRECHGDLHLGNVAWHEGDVLIFDGIEFDPALRWIDTANEIAFTVMDLDFHGASKLRHHFLNRYLELSGDYTALEVLPFYAAYRALVRAKINAFEAEQGGGPAPREEMQEHVRLARSYTEPATPELVITYGLSGSGKSTRARRLVGERGFVRLRSDVERKRLFGLDPLARSGSEVGAGLYTAEATQQTYRRLLEQARTALAAGYSAVVDASFLEAERRRPFRALAEEVGCRFRILHVRADEQTLRQRLRSRAAKGRDPSEADEAVLDAQLRSAEPPTEEEAAFVETVDVDR</sequence>
<dbReference type="PANTHER" id="PTHR43883">
    <property type="entry name" value="SLR0207 PROTEIN"/>
    <property type="match status" value="1"/>
</dbReference>
<gene>
    <name evidence="3" type="ORF">CKO13_07935</name>
</gene>
<name>A0ABS1E747_9GAMM</name>
<evidence type="ECO:0000259" key="2">
    <source>
        <dbReference type="Pfam" id="PF01636"/>
    </source>
</evidence>
<dbReference type="Gene3D" id="3.90.1200.10">
    <property type="match status" value="1"/>
</dbReference>
<protein>
    <recommendedName>
        <fullName evidence="2">Aminoglycoside phosphotransferase domain-containing protein</fullName>
    </recommendedName>
</protein>
<dbReference type="InterPro" id="IPR011009">
    <property type="entry name" value="Kinase-like_dom_sf"/>
</dbReference>
<evidence type="ECO:0000256" key="1">
    <source>
        <dbReference type="SAM" id="MobiDB-lite"/>
    </source>
</evidence>
<organism evidence="3 4">
    <name type="scientific">Halorhodospira neutriphila</name>
    <dbReference type="NCBI Taxonomy" id="168379"/>
    <lineage>
        <taxon>Bacteria</taxon>
        <taxon>Pseudomonadati</taxon>
        <taxon>Pseudomonadota</taxon>
        <taxon>Gammaproteobacteria</taxon>
        <taxon>Chromatiales</taxon>
        <taxon>Ectothiorhodospiraceae</taxon>
        <taxon>Halorhodospira</taxon>
    </lineage>
</organism>
<evidence type="ECO:0000313" key="3">
    <source>
        <dbReference type="EMBL" id="MBK1726952.1"/>
    </source>
</evidence>
<dbReference type="SUPFAM" id="SSF56112">
    <property type="entry name" value="Protein kinase-like (PK-like)"/>
    <property type="match status" value="1"/>
</dbReference>
<comment type="caution">
    <text evidence="3">The sequence shown here is derived from an EMBL/GenBank/DDBJ whole genome shotgun (WGS) entry which is preliminary data.</text>
</comment>
<dbReference type="InterPro" id="IPR002575">
    <property type="entry name" value="Aminoglycoside_PTrfase"/>
</dbReference>
<reference evidence="3 4" key="1">
    <citation type="journal article" date="2020" name="Microorganisms">
        <title>Osmotic Adaptation and Compatible Solute Biosynthesis of Phototrophic Bacteria as Revealed from Genome Analyses.</title>
        <authorList>
            <person name="Imhoff J.F."/>
            <person name="Rahn T."/>
            <person name="Kunzel S."/>
            <person name="Keller A."/>
            <person name="Neulinger S.C."/>
        </authorList>
    </citation>
    <scope>NUCLEOTIDE SEQUENCE [LARGE SCALE GENOMIC DNA]</scope>
    <source>
        <strain evidence="3 4">DSM 15116</strain>
    </source>
</reference>
<accession>A0ABS1E747</accession>
<proteinExistence type="predicted"/>
<evidence type="ECO:0000313" key="4">
    <source>
        <dbReference type="Proteomes" id="UP000738126"/>
    </source>
</evidence>
<dbReference type="InterPro" id="IPR027417">
    <property type="entry name" value="P-loop_NTPase"/>
</dbReference>
<keyword evidence="4" id="KW-1185">Reference proteome</keyword>
<dbReference type="InterPro" id="IPR052732">
    <property type="entry name" value="Cell-binding_unc_protein"/>
</dbReference>
<feature type="region of interest" description="Disordered" evidence="1">
    <location>
        <begin position="487"/>
        <end position="508"/>
    </location>
</feature>
<dbReference type="EMBL" id="NRSH01000082">
    <property type="protein sequence ID" value="MBK1726952.1"/>
    <property type="molecule type" value="Genomic_DNA"/>
</dbReference>
<dbReference type="SUPFAM" id="SSF52540">
    <property type="entry name" value="P-loop containing nucleoside triphosphate hydrolases"/>
    <property type="match status" value="1"/>
</dbReference>
<dbReference type="Gene3D" id="3.40.50.300">
    <property type="entry name" value="P-loop containing nucleotide triphosphate hydrolases"/>
    <property type="match status" value="1"/>
</dbReference>
<feature type="domain" description="Aminoglycoside phosphotransferase" evidence="2">
    <location>
        <begin position="111"/>
        <end position="290"/>
    </location>
</feature>
<dbReference type="RefSeq" id="WP_200259231.1">
    <property type="nucleotide sequence ID" value="NZ_NRSH01000082.1"/>
</dbReference>